<dbReference type="EMBL" id="JARIHO010000017">
    <property type="protein sequence ID" value="KAJ7348659.1"/>
    <property type="molecule type" value="Genomic_DNA"/>
</dbReference>
<feature type="region of interest" description="Disordered" evidence="1">
    <location>
        <begin position="434"/>
        <end position="466"/>
    </location>
</feature>
<accession>A0AAD7ETA1</accession>
<proteinExistence type="predicted"/>
<sequence length="466" mass="51456">MSGRLIGLFSPSESLNVPKMPPVPSRTPAARRLACARYREKKKEELAEKSRIKMKEYRQRIQDDPVHAQEYQGRQKAANDAYQQKNRRLLAYKKREIRLENATKKLGRDKARETACERQRNREQGRDYELELAILQAKHQDEIQMKVADARWSPGSSRGSRYQREDGSYSFRGAKCVEELSGTGGTPQKRPKELSRAPPFQSRDQKLAAIASSSSHLPDGPSCASCHLRQCHPPSLAVALRPFMQTPTPPRPPQKSSILSPALLLDRSAACIRLGLAPSVHRKARLMAAPSNSRPGMTASPPGMLAVMPASMSMTPCPLAPPPLLPPQQDCPELHRPASRLHQPTQSVVVGPSTAHWMLHWPISRPQQPAEDPQVAAHVAAGRSPEDAIALVSRSFVEGEAASASSSTRPVAVRRRVVEQLSEALADLAVDPSEMVGGNVSYDHTVPLTGSPYENDDSDNEYWRDT</sequence>
<feature type="region of interest" description="Disordered" evidence="1">
    <location>
        <begin position="1"/>
        <end position="30"/>
    </location>
</feature>
<reference evidence="2" key="1">
    <citation type="submission" date="2023-03" db="EMBL/GenBank/DDBJ databases">
        <title>Massive genome expansion in bonnet fungi (Mycena s.s.) driven by repeated elements and novel gene families across ecological guilds.</title>
        <authorList>
            <consortium name="Lawrence Berkeley National Laboratory"/>
            <person name="Harder C.B."/>
            <person name="Miyauchi S."/>
            <person name="Viragh M."/>
            <person name="Kuo A."/>
            <person name="Thoen E."/>
            <person name="Andreopoulos B."/>
            <person name="Lu D."/>
            <person name="Skrede I."/>
            <person name="Drula E."/>
            <person name="Henrissat B."/>
            <person name="Morin E."/>
            <person name="Kohler A."/>
            <person name="Barry K."/>
            <person name="LaButti K."/>
            <person name="Morin E."/>
            <person name="Salamov A."/>
            <person name="Lipzen A."/>
            <person name="Mereny Z."/>
            <person name="Hegedus B."/>
            <person name="Baldrian P."/>
            <person name="Stursova M."/>
            <person name="Weitz H."/>
            <person name="Taylor A."/>
            <person name="Grigoriev I.V."/>
            <person name="Nagy L.G."/>
            <person name="Martin F."/>
            <person name="Kauserud H."/>
        </authorList>
    </citation>
    <scope>NUCLEOTIDE SEQUENCE</scope>
    <source>
        <strain evidence="2">CBHHK002</strain>
    </source>
</reference>
<comment type="caution">
    <text evidence="2">The sequence shown here is derived from an EMBL/GenBank/DDBJ whole genome shotgun (WGS) entry which is preliminary data.</text>
</comment>
<evidence type="ECO:0000313" key="2">
    <source>
        <dbReference type="EMBL" id="KAJ7348659.1"/>
    </source>
</evidence>
<dbReference type="Proteomes" id="UP001218218">
    <property type="component" value="Unassembled WGS sequence"/>
</dbReference>
<feature type="region of interest" description="Disordered" evidence="1">
    <location>
        <begin position="56"/>
        <end position="81"/>
    </location>
</feature>
<protein>
    <submittedName>
        <fullName evidence="2">Uncharacterized protein</fullName>
    </submittedName>
</protein>
<evidence type="ECO:0000313" key="3">
    <source>
        <dbReference type="Proteomes" id="UP001218218"/>
    </source>
</evidence>
<feature type="compositionally biased region" description="Basic and acidic residues" evidence="1">
    <location>
        <begin position="56"/>
        <end position="67"/>
    </location>
</feature>
<gene>
    <name evidence="2" type="ORF">DFH08DRAFT_1000642</name>
</gene>
<dbReference type="AlphaFoldDB" id="A0AAD7ETA1"/>
<name>A0AAD7ETA1_9AGAR</name>
<feature type="region of interest" description="Disordered" evidence="1">
    <location>
        <begin position="179"/>
        <end position="205"/>
    </location>
</feature>
<keyword evidence="3" id="KW-1185">Reference proteome</keyword>
<evidence type="ECO:0000256" key="1">
    <source>
        <dbReference type="SAM" id="MobiDB-lite"/>
    </source>
</evidence>
<organism evidence="2 3">
    <name type="scientific">Mycena albidolilacea</name>
    <dbReference type="NCBI Taxonomy" id="1033008"/>
    <lineage>
        <taxon>Eukaryota</taxon>
        <taxon>Fungi</taxon>
        <taxon>Dikarya</taxon>
        <taxon>Basidiomycota</taxon>
        <taxon>Agaricomycotina</taxon>
        <taxon>Agaricomycetes</taxon>
        <taxon>Agaricomycetidae</taxon>
        <taxon>Agaricales</taxon>
        <taxon>Marasmiineae</taxon>
        <taxon>Mycenaceae</taxon>
        <taxon>Mycena</taxon>
    </lineage>
</organism>